<dbReference type="PANTHER" id="PTHR33121">
    <property type="entry name" value="CYCLIC DI-GMP PHOSPHODIESTERASE PDEF"/>
    <property type="match status" value="1"/>
</dbReference>
<feature type="transmembrane region" description="Helical" evidence="1">
    <location>
        <begin position="153"/>
        <end position="175"/>
    </location>
</feature>
<dbReference type="InterPro" id="IPR043128">
    <property type="entry name" value="Rev_trsase/Diguanyl_cyclase"/>
</dbReference>
<dbReference type="GO" id="GO:0007165">
    <property type="term" value="P:signal transduction"/>
    <property type="evidence" value="ECO:0007669"/>
    <property type="project" value="InterPro"/>
</dbReference>
<feature type="domain" description="EAL" evidence="2">
    <location>
        <begin position="409"/>
        <end position="645"/>
    </location>
</feature>
<protein>
    <submittedName>
        <fullName evidence="5">Diguanylate cyclase/phosphodiesterase</fullName>
    </submittedName>
</protein>
<dbReference type="Pfam" id="PF16448">
    <property type="entry name" value="LapD_MoxY_N"/>
    <property type="match status" value="1"/>
</dbReference>
<dbReference type="EMBL" id="QPJY01000004">
    <property type="protein sequence ID" value="RCX30700.1"/>
    <property type="molecule type" value="Genomic_DNA"/>
</dbReference>
<dbReference type="CDD" id="cd01948">
    <property type="entry name" value="EAL"/>
    <property type="match status" value="1"/>
</dbReference>
<accession>A0A369C9J1</accession>
<dbReference type="InterPro" id="IPR035919">
    <property type="entry name" value="EAL_sf"/>
</dbReference>
<evidence type="ECO:0000256" key="1">
    <source>
        <dbReference type="SAM" id="Phobius"/>
    </source>
</evidence>
<evidence type="ECO:0000313" key="6">
    <source>
        <dbReference type="Proteomes" id="UP000252707"/>
    </source>
</evidence>
<proteinExistence type="predicted"/>
<reference evidence="5 6" key="1">
    <citation type="submission" date="2018-07" db="EMBL/GenBank/DDBJ databases">
        <title>Genomic Encyclopedia of Type Strains, Phase IV (KMG-IV): sequencing the most valuable type-strain genomes for metagenomic binning, comparative biology and taxonomic classification.</title>
        <authorList>
            <person name="Goeker M."/>
        </authorList>
    </citation>
    <scope>NUCLEOTIDE SEQUENCE [LARGE SCALE GENOMIC DNA]</scope>
    <source>
        <strain evidence="5 6">DSM 26407</strain>
    </source>
</reference>
<dbReference type="Gene3D" id="3.30.110.200">
    <property type="match status" value="1"/>
</dbReference>
<sequence length="645" mass="70020">MTLFRQLVATILMLFLVVFSVTLLVNLNSSRTFLQEQLVSHAQDTATSLGLSISTHLRADDLPAMESMVNAVFDRGYYRRIELRRMDGAPVVVRELEVRIEGVPEWFIRWLPLEAPSADALVMSGWNQVGTVTVQSHPGYAYAALWDTARQLFAWYAGLALAAMLTGWLVLRLLFRPLLDVERQAEAICARNYDMRIPLPHTRELRRVVVAMNNMTGKVKAMFEEQARATGQLQRQAYSDPVTGLGNRRYFSSQAESRLGSGDEAGGVLFIVQLEGVEEINQSRGYAAGDEFLRAAAGVVSACLTGQPGALAARLSGAAFGMMLPGLERADAESAAVDISTALASLHTQGLTESSSVAHLGGCLYRPGGSYHDIMAEADRALSLAQSRGANTWHCTTLPVDRGAEVHGGQEWHAFLEAVVREGRFELHSQPIVAAGDPGRVLHREVLVRVAAADGSLRNAGIFMPMAERRGLATAFDRAIVERVLGLMSPGGVLAVNLSPVSLEDGAFLGWLEARLEPAATGGRLIFEVPEFGATRSLEALLAFTRVLQARGHGIAVDHFGRGFANFGYLRSLRPEYVKIDSAYTRNVGASQDDQFFVGSLCRVAHSLDIDAIAEAVESEAEWAVLRDLNVDGIQGYAAGRPAPM</sequence>
<dbReference type="PROSITE" id="PS50885">
    <property type="entry name" value="HAMP"/>
    <property type="match status" value="1"/>
</dbReference>
<dbReference type="Pfam" id="PF00990">
    <property type="entry name" value="GGDEF"/>
    <property type="match status" value="1"/>
</dbReference>
<dbReference type="InterPro" id="IPR029787">
    <property type="entry name" value="Nucleotide_cyclase"/>
</dbReference>
<dbReference type="GO" id="GO:0016020">
    <property type="term" value="C:membrane"/>
    <property type="evidence" value="ECO:0007669"/>
    <property type="project" value="InterPro"/>
</dbReference>
<name>A0A369C9J1_9GAMM</name>
<dbReference type="RefSeq" id="WP_170142128.1">
    <property type="nucleotide sequence ID" value="NZ_QPJY01000004.1"/>
</dbReference>
<dbReference type="InterPro" id="IPR042461">
    <property type="entry name" value="LapD_MoxY_peri_C"/>
</dbReference>
<dbReference type="SMART" id="SM00267">
    <property type="entry name" value="GGDEF"/>
    <property type="match status" value="1"/>
</dbReference>
<dbReference type="AlphaFoldDB" id="A0A369C9J1"/>
<dbReference type="Proteomes" id="UP000252707">
    <property type="component" value="Unassembled WGS sequence"/>
</dbReference>
<comment type="caution">
    <text evidence="5">The sequence shown here is derived from an EMBL/GenBank/DDBJ whole genome shotgun (WGS) entry which is preliminary data.</text>
</comment>
<keyword evidence="1" id="KW-1133">Transmembrane helix</keyword>
<dbReference type="InterPro" id="IPR032244">
    <property type="entry name" value="LapD_MoxY_N"/>
</dbReference>
<evidence type="ECO:0000313" key="5">
    <source>
        <dbReference type="EMBL" id="RCX30700.1"/>
    </source>
</evidence>
<dbReference type="Gene3D" id="6.20.270.20">
    <property type="entry name" value="LapD/MoxY periplasmic domain"/>
    <property type="match status" value="1"/>
</dbReference>
<evidence type="ECO:0000259" key="4">
    <source>
        <dbReference type="PROSITE" id="PS50887"/>
    </source>
</evidence>
<dbReference type="SUPFAM" id="SSF141868">
    <property type="entry name" value="EAL domain-like"/>
    <property type="match status" value="1"/>
</dbReference>
<organism evidence="5 6">
    <name type="scientific">Thioalbus denitrificans</name>
    <dbReference type="NCBI Taxonomy" id="547122"/>
    <lineage>
        <taxon>Bacteria</taxon>
        <taxon>Pseudomonadati</taxon>
        <taxon>Pseudomonadota</taxon>
        <taxon>Gammaproteobacteria</taxon>
        <taxon>Chromatiales</taxon>
        <taxon>Ectothiorhodospiraceae</taxon>
        <taxon>Thioalbus</taxon>
    </lineage>
</organism>
<dbReference type="Pfam" id="PF00563">
    <property type="entry name" value="EAL"/>
    <property type="match status" value="1"/>
</dbReference>
<dbReference type="SMART" id="SM00052">
    <property type="entry name" value="EAL"/>
    <property type="match status" value="1"/>
</dbReference>
<dbReference type="InterPro" id="IPR050706">
    <property type="entry name" value="Cyclic-di-GMP_PDE-like"/>
</dbReference>
<dbReference type="InterPro" id="IPR003660">
    <property type="entry name" value="HAMP_dom"/>
</dbReference>
<feature type="transmembrane region" description="Helical" evidence="1">
    <location>
        <begin position="6"/>
        <end position="27"/>
    </location>
</feature>
<keyword evidence="1" id="KW-0812">Transmembrane</keyword>
<keyword evidence="1" id="KW-0472">Membrane</keyword>
<dbReference type="InterPro" id="IPR001633">
    <property type="entry name" value="EAL_dom"/>
</dbReference>
<dbReference type="InterPro" id="IPR000160">
    <property type="entry name" value="GGDEF_dom"/>
</dbReference>
<dbReference type="CDD" id="cd01949">
    <property type="entry name" value="GGDEF"/>
    <property type="match status" value="1"/>
</dbReference>
<dbReference type="SMART" id="SM00304">
    <property type="entry name" value="HAMP"/>
    <property type="match status" value="1"/>
</dbReference>
<keyword evidence="6" id="KW-1185">Reference proteome</keyword>
<dbReference type="SUPFAM" id="SSF55073">
    <property type="entry name" value="Nucleotide cyclase"/>
    <property type="match status" value="1"/>
</dbReference>
<dbReference type="Gene3D" id="3.20.20.450">
    <property type="entry name" value="EAL domain"/>
    <property type="match status" value="1"/>
</dbReference>
<feature type="domain" description="HAMP" evidence="3">
    <location>
        <begin position="172"/>
        <end position="224"/>
    </location>
</feature>
<gene>
    <name evidence="5" type="ORF">DFQ59_104136</name>
</gene>
<dbReference type="Gene3D" id="3.30.70.270">
    <property type="match status" value="1"/>
</dbReference>
<dbReference type="PANTHER" id="PTHR33121:SF79">
    <property type="entry name" value="CYCLIC DI-GMP PHOSPHODIESTERASE PDED-RELATED"/>
    <property type="match status" value="1"/>
</dbReference>
<evidence type="ECO:0000259" key="2">
    <source>
        <dbReference type="PROSITE" id="PS50883"/>
    </source>
</evidence>
<feature type="domain" description="GGDEF" evidence="4">
    <location>
        <begin position="265"/>
        <end position="398"/>
    </location>
</feature>
<dbReference type="GO" id="GO:0071111">
    <property type="term" value="F:cyclic-guanylate-specific phosphodiesterase activity"/>
    <property type="evidence" value="ECO:0007669"/>
    <property type="project" value="InterPro"/>
</dbReference>
<dbReference type="SUPFAM" id="SSF158472">
    <property type="entry name" value="HAMP domain-like"/>
    <property type="match status" value="1"/>
</dbReference>
<evidence type="ECO:0000259" key="3">
    <source>
        <dbReference type="PROSITE" id="PS50885"/>
    </source>
</evidence>
<dbReference type="PROSITE" id="PS50887">
    <property type="entry name" value="GGDEF"/>
    <property type="match status" value="1"/>
</dbReference>
<dbReference type="NCBIfam" id="TIGR00254">
    <property type="entry name" value="GGDEF"/>
    <property type="match status" value="1"/>
</dbReference>
<dbReference type="PROSITE" id="PS50883">
    <property type="entry name" value="EAL"/>
    <property type="match status" value="1"/>
</dbReference>